<dbReference type="GO" id="GO:0003723">
    <property type="term" value="F:RNA binding"/>
    <property type="evidence" value="ECO:0007669"/>
    <property type="project" value="InterPro"/>
</dbReference>
<proteinExistence type="predicted"/>
<dbReference type="InterPro" id="IPR036867">
    <property type="entry name" value="R3H_dom_sf"/>
</dbReference>
<protein>
    <recommendedName>
        <fullName evidence="1">R3H domain-containing protein</fullName>
    </recommendedName>
</protein>
<dbReference type="Pfam" id="PF01424">
    <property type="entry name" value="R3H"/>
    <property type="match status" value="1"/>
</dbReference>
<dbReference type="Proteomes" id="UP000177690">
    <property type="component" value="Unassembled WGS sequence"/>
</dbReference>
<dbReference type="PROSITE" id="PS51061">
    <property type="entry name" value="R3H"/>
    <property type="match status" value="1"/>
</dbReference>
<dbReference type="EMBL" id="MHJL01000029">
    <property type="protein sequence ID" value="OGY67189.1"/>
    <property type="molecule type" value="Genomic_DNA"/>
</dbReference>
<dbReference type="InterPro" id="IPR001374">
    <property type="entry name" value="R3H_dom"/>
</dbReference>
<sequence>MKNAHETIQKILELAGFKDFNIQADSENRRLAVFVNEGEWFKKVLPNFVSDIDYIVRLATKRDDTGGVFVDINNYRREREDIILELARAAARKAAMSKSDVELPPMNGYERRLVHVELATNPNVKTESIGEAKQRRVIVKPSGL</sequence>
<gene>
    <name evidence="2" type="ORF">A3I24_03690</name>
</gene>
<dbReference type="SMART" id="SM00393">
    <property type="entry name" value="R3H"/>
    <property type="match status" value="1"/>
</dbReference>
<dbReference type="InterPro" id="IPR039247">
    <property type="entry name" value="KhpB"/>
</dbReference>
<comment type="caution">
    <text evidence="2">The sequence shown here is derived from an EMBL/GenBank/DDBJ whole genome shotgun (WGS) entry which is preliminary data.</text>
</comment>
<dbReference type="AlphaFoldDB" id="A0A1G1ZRU5"/>
<dbReference type="STRING" id="1798409.A3I24_03690"/>
<dbReference type="SUPFAM" id="SSF82708">
    <property type="entry name" value="R3H domain"/>
    <property type="match status" value="1"/>
</dbReference>
<evidence type="ECO:0000259" key="1">
    <source>
        <dbReference type="PROSITE" id="PS51061"/>
    </source>
</evidence>
<evidence type="ECO:0000313" key="3">
    <source>
        <dbReference type="Proteomes" id="UP000177690"/>
    </source>
</evidence>
<feature type="domain" description="R3H" evidence="1">
    <location>
        <begin position="77"/>
        <end position="143"/>
    </location>
</feature>
<name>A0A1G1ZRU5_9BACT</name>
<dbReference type="Gene3D" id="3.30.1370.50">
    <property type="entry name" value="R3H-like domain"/>
    <property type="match status" value="1"/>
</dbReference>
<evidence type="ECO:0000313" key="2">
    <source>
        <dbReference type="EMBL" id="OGY67189.1"/>
    </source>
</evidence>
<dbReference type="PANTHER" id="PTHR35800">
    <property type="entry name" value="PROTEIN JAG"/>
    <property type="match status" value="1"/>
</dbReference>
<organism evidence="2 3">
    <name type="scientific">Candidatus Harrisonbacteria bacterium RIFCSPLOWO2_02_FULL_41_13b</name>
    <dbReference type="NCBI Taxonomy" id="1798409"/>
    <lineage>
        <taxon>Bacteria</taxon>
        <taxon>Candidatus Harrisoniibacteriota</taxon>
    </lineage>
</organism>
<dbReference type="PANTHER" id="PTHR35800:SF1">
    <property type="entry name" value="RNA-BINDING PROTEIN KHPB"/>
    <property type="match status" value="1"/>
</dbReference>
<accession>A0A1G1ZRU5</accession>
<reference evidence="2 3" key="1">
    <citation type="journal article" date="2016" name="Nat. Commun.">
        <title>Thousands of microbial genomes shed light on interconnected biogeochemical processes in an aquifer system.</title>
        <authorList>
            <person name="Anantharaman K."/>
            <person name="Brown C.T."/>
            <person name="Hug L.A."/>
            <person name="Sharon I."/>
            <person name="Castelle C.J."/>
            <person name="Probst A.J."/>
            <person name="Thomas B.C."/>
            <person name="Singh A."/>
            <person name="Wilkins M.J."/>
            <person name="Karaoz U."/>
            <person name="Brodie E.L."/>
            <person name="Williams K.H."/>
            <person name="Hubbard S.S."/>
            <person name="Banfield J.F."/>
        </authorList>
    </citation>
    <scope>NUCLEOTIDE SEQUENCE [LARGE SCALE GENOMIC DNA]</scope>
</reference>